<name>A0A9N7Z9Z0_PLEPL</name>
<sequence length="127" mass="14286">MACQGVSARLLVASPHQKPGEQTSWRLSSRAAVFAKEFCNKDMLRLLSIVQRYTGGSSLTSNLRLTWFCLETKCFFTLHYRNPGLQVFRLVPVHANEAPPLEFCNPRKSVEKQDAPMEGSRNAGRSD</sequence>
<accession>A0A9N7Z9Z0</accession>
<dbReference type="Proteomes" id="UP001153269">
    <property type="component" value="Unassembled WGS sequence"/>
</dbReference>
<keyword evidence="3" id="KW-1185">Reference proteome</keyword>
<protein>
    <submittedName>
        <fullName evidence="2">Uncharacterized protein</fullName>
    </submittedName>
</protein>
<proteinExistence type="predicted"/>
<reference evidence="2" key="1">
    <citation type="submission" date="2020-03" db="EMBL/GenBank/DDBJ databases">
        <authorList>
            <person name="Weist P."/>
        </authorList>
    </citation>
    <scope>NUCLEOTIDE SEQUENCE</scope>
</reference>
<evidence type="ECO:0000313" key="2">
    <source>
        <dbReference type="EMBL" id="CAB1454064.1"/>
    </source>
</evidence>
<feature type="region of interest" description="Disordered" evidence="1">
    <location>
        <begin position="104"/>
        <end position="127"/>
    </location>
</feature>
<organism evidence="2 3">
    <name type="scientific">Pleuronectes platessa</name>
    <name type="common">European plaice</name>
    <dbReference type="NCBI Taxonomy" id="8262"/>
    <lineage>
        <taxon>Eukaryota</taxon>
        <taxon>Metazoa</taxon>
        <taxon>Chordata</taxon>
        <taxon>Craniata</taxon>
        <taxon>Vertebrata</taxon>
        <taxon>Euteleostomi</taxon>
        <taxon>Actinopterygii</taxon>
        <taxon>Neopterygii</taxon>
        <taxon>Teleostei</taxon>
        <taxon>Neoteleostei</taxon>
        <taxon>Acanthomorphata</taxon>
        <taxon>Carangaria</taxon>
        <taxon>Pleuronectiformes</taxon>
        <taxon>Pleuronectoidei</taxon>
        <taxon>Pleuronectidae</taxon>
        <taxon>Pleuronectes</taxon>
    </lineage>
</organism>
<gene>
    <name evidence="2" type="ORF">PLEPLA_LOCUS41826</name>
</gene>
<comment type="caution">
    <text evidence="2">The sequence shown here is derived from an EMBL/GenBank/DDBJ whole genome shotgun (WGS) entry which is preliminary data.</text>
</comment>
<dbReference type="EMBL" id="CADEAL010004198">
    <property type="protein sequence ID" value="CAB1454064.1"/>
    <property type="molecule type" value="Genomic_DNA"/>
</dbReference>
<evidence type="ECO:0000256" key="1">
    <source>
        <dbReference type="SAM" id="MobiDB-lite"/>
    </source>
</evidence>
<evidence type="ECO:0000313" key="3">
    <source>
        <dbReference type="Proteomes" id="UP001153269"/>
    </source>
</evidence>
<dbReference type="AlphaFoldDB" id="A0A9N7Z9Z0"/>